<proteinExistence type="predicted"/>
<sequence>MIPCEGGEFNWHWHRGQSFHLSVAQFHPQSWATAAEATGLGDPENLYDVGANVAWWSNEVGPEPPGGWSCW</sequence>
<comment type="caution">
    <text evidence="1">The sequence shown here is derived from an EMBL/GenBank/DDBJ whole genome shotgun (WGS) entry which is preliminary data.</text>
</comment>
<protein>
    <submittedName>
        <fullName evidence="1">Uncharacterized protein</fullName>
    </submittedName>
</protein>
<dbReference type="EMBL" id="LAZR01001774">
    <property type="protein sequence ID" value="KKN39261.1"/>
    <property type="molecule type" value="Genomic_DNA"/>
</dbReference>
<name>A0A0F9SQN3_9ZZZZ</name>
<gene>
    <name evidence="1" type="ORF">LCGC14_0745440</name>
</gene>
<reference evidence="1" key="1">
    <citation type="journal article" date="2015" name="Nature">
        <title>Complex archaea that bridge the gap between prokaryotes and eukaryotes.</title>
        <authorList>
            <person name="Spang A."/>
            <person name="Saw J.H."/>
            <person name="Jorgensen S.L."/>
            <person name="Zaremba-Niedzwiedzka K."/>
            <person name="Martijn J."/>
            <person name="Lind A.E."/>
            <person name="van Eijk R."/>
            <person name="Schleper C."/>
            <person name="Guy L."/>
            <person name="Ettema T.J."/>
        </authorList>
    </citation>
    <scope>NUCLEOTIDE SEQUENCE</scope>
</reference>
<evidence type="ECO:0000313" key="1">
    <source>
        <dbReference type="EMBL" id="KKN39261.1"/>
    </source>
</evidence>
<dbReference type="AlphaFoldDB" id="A0A0F9SQN3"/>
<organism evidence="1">
    <name type="scientific">marine sediment metagenome</name>
    <dbReference type="NCBI Taxonomy" id="412755"/>
    <lineage>
        <taxon>unclassified sequences</taxon>
        <taxon>metagenomes</taxon>
        <taxon>ecological metagenomes</taxon>
    </lineage>
</organism>
<accession>A0A0F9SQN3</accession>